<accession>A0A936TDA6</accession>
<evidence type="ECO:0000313" key="1">
    <source>
        <dbReference type="EMBL" id="MBK9297148.1"/>
    </source>
</evidence>
<dbReference type="AlphaFoldDB" id="A0A936TDA6"/>
<reference evidence="1 2" key="1">
    <citation type="submission" date="2020-10" db="EMBL/GenBank/DDBJ databases">
        <title>Connecting structure to function with the recovery of over 1000 high-quality activated sludge metagenome-assembled genomes encoding full-length rRNA genes using long-read sequencing.</title>
        <authorList>
            <person name="Singleton C.M."/>
            <person name="Petriglieri F."/>
            <person name="Kristensen J.M."/>
            <person name="Kirkegaard R.H."/>
            <person name="Michaelsen T.Y."/>
            <person name="Andersen M.H."/>
            <person name="Karst S.M."/>
            <person name="Dueholm M.S."/>
            <person name="Nielsen P.H."/>
            <person name="Albertsen M."/>
        </authorList>
    </citation>
    <scope>NUCLEOTIDE SEQUENCE [LARGE SCALE GENOMIC DNA]</scope>
    <source>
        <strain evidence="1">Lyne_18-Q3-R50-59_MAXAC.006</strain>
    </source>
</reference>
<organism evidence="1 2">
    <name type="scientific">Candidatus Neomicrothrix subdominans</name>
    <dbReference type="NCBI Taxonomy" id="2954438"/>
    <lineage>
        <taxon>Bacteria</taxon>
        <taxon>Bacillati</taxon>
        <taxon>Actinomycetota</taxon>
        <taxon>Acidimicrobiia</taxon>
        <taxon>Acidimicrobiales</taxon>
        <taxon>Microthrixaceae</taxon>
        <taxon>Candidatus Neomicrothrix</taxon>
    </lineage>
</organism>
<dbReference type="Proteomes" id="UP000727993">
    <property type="component" value="Unassembled WGS sequence"/>
</dbReference>
<gene>
    <name evidence="1" type="ORF">IPN02_10000</name>
</gene>
<comment type="caution">
    <text evidence="1">The sequence shown here is derived from an EMBL/GenBank/DDBJ whole genome shotgun (WGS) entry which is preliminary data.</text>
</comment>
<dbReference type="EMBL" id="JADJZA010000006">
    <property type="protein sequence ID" value="MBK9297148.1"/>
    <property type="molecule type" value="Genomic_DNA"/>
</dbReference>
<proteinExistence type="predicted"/>
<protein>
    <submittedName>
        <fullName evidence="1">Uncharacterized protein</fullName>
    </submittedName>
</protein>
<name>A0A936TDA6_9ACTN</name>
<evidence type="ECO:0000313" key="2">
    <source>
        <dbReference type="Proteomes" id="UP000727993"/>
    </source>
</evidence>
<sequence length="67" mass="6984">MRDQVVVLGAAAADQLGITSGRSSSPTIMIGDDSCAVIGIISTAERRSELLRHQSSCPTVRRAAGWG</sequence>